<organism evidence="2 3">
    <name type="scientific">Cenarchaeum symbiosum (strain A)</name>
    <dbReference type="NCBI Taxonomy" id="414004"/>
    <lineage>
        <taxon>Archaea</taxon>
        <taxon>Nitrososphaerota</taxon>
        <taxon>Candidatus Cenarchaeales</taxon>
        <taxon>Candidatus Cenarchaeaceae</taxon>
        <taxon>Candidatus Cenarchaeum</taxon>
    </lineage>
</organism>
<dbReference type="GO" id="GO:0009307">
    <property type="term" value="P:DNA restriction-modification system"/>
    <property type="evidence" value="ECO:0007669"/>
    <property type="project" value="InterPro"/>
</dbReference>
<dbReference type="EMBL" id="DP000238">
    <property type="protein sequence ID" value="ABK77935.1"/>
    <property type="molecule type" value="Genomic_DNA"/>
</dbReference>
<dbReference type="HOGENOM" id="CLU_107015_0_0_2"/>
<name>A0RX68_CENSY</name>
<evidence type="ECO:0000313" key="3">
    <source>
        <dbReference type="Proteomes" id="UP000000758"/>
    </source>
</evidence>
<dbReference type="GO" id="GO:0004519">
    <property type="term" value="F:endonuclease activity"/>
    <property type="evidence" value="ECO:0007669"/>
    <property type="project" value="InterPro"/>
</dbReference>
<dbReference type="Pfam" id="PF04471">
    <property type="entry name" value="Mrr_cat"/>
    <property type="match status" value="1"/>
</dbReference>
<dbReference type="SUPFAM" id="SSF52980">
    <property type="entry name" value="Restriction endonuclease-like"/>
    <property type="match status" value="1"/>
</dbReference>
<dbReference type="EnsemblBacteria" id="ABK77935">
    <property type="protein sequence ID" value="ABK77935"/>
    <property type="gene ID" value="CENSYa_1312"/>
</dbReference>
<dbReference type="PATRIC" id="fig|414004.10.peg.1194"/>
<dbReference type="AlphaFoldDB" id="A0RX68"/>
<keyword evidence="3" id="KW-1185">Reference proteome</keyword>
<proteinExistence type="predicted"/>
<feature type="domain" description="Restriction endonuclease type IV Mrr" evidence="1">
    <location>
        <begin position="79"/>
        <end position="157"/>
    </location>
</feature>
<dbReference type="InterPro" id="IPR007560">
    <property type="entry name" value="Restrct_endonuc_IV_Mrr"/>
</dbReference>
<sequence length="207" mass="22286">MDLLDCLPGIIPGGVSEEDFAAATKAGRADAARMLRALERAGIGRDAGDAFEFTEGDRLRAVMAALGQGAPVEEAAELIHWRDFEGLTAEILAENGFATMRNLMLKKPRMEIDVVGIRLGIALLIDCKHWRRTGAAALRKVVQKQIGRTKHYVASTGGAVAVPVLVTLHSEGIQMIDGAPVVPISAFQSFIDEFYGNLDSMRQVRAG</sequence>
<gene>
    <name evidence="2" type="ordered locus">CENSYa_1312</name>
</gene>
<dbReference type="GO" id="GO:0003677">
    <property type="term" value="F:DNA binding"/>
    <property type="evidence" value="ECO:0007669"/>
    <property type="project" value="InterPro"/>
</dbReference>
<reference evidence="2 3" key="1">
    <citation type="journal article" date="2006" name="Proc. Natl. Acad. Sci. U.S.A.">
        <title>Genomic analysis of the uncultivated marine crenarchaeote Cenarchaeum symbiosum.</title>
        <authorList>
            <person name="Hallam S.J."/>
            <person name="Konstantinidis K.T."/>
            <person name="Putnam N."/>
            <person name="Schleper C."/>
            <person name="Watanabe Y."/>
            <person name="Sugahara J."/>
            <person name="Preston C."/>
            <person name="de la Torre J."/>
            <person name="Richardson P.M."/>
            <person name="DeLong E.F."/>
        </authorList>
    </citation>
    <scope>NUCLEOTIDE SEQUENCE [LARGE SCALE GENOMIC DNA]</scope>
    <source>
        <strain evidence="3">A</strain>
    </source>
</reference>
<evidence type="ECO:0000313" key="2">
    <source>
        <dbReference type="EMBL" id="ABK77935.1"/>
    </source>
</evidence>
<protein>
    <recommendedName>
        <fullName evidence="1">Restriction endonuclease type IV Mrr domain-containing protein</fullName>
    </recommendedName>
</protein>
<accession>A0RX68</accession>
<evidence type="ECO:0000259" key="1">
    <source>
        <dbReference type="Pfam" id="PF04471"/>
    </source>
</evidence>
<dbReference type="Proteomes" id="UP000000758">
    <property type="component" value="Chromosome"/>
</dbReference>
<dbReference type="KEGG" id="csy:CENSYa_1312"/>
<dbReference type="InterPro" id="IPR011335">
    <property type="entry name" value="Restrct_endonuc-II-like"/>
</dbReference>